<sequence>MELSTMSLAVADAVATVTLTRGPALNTMNKAFWTELIEVFDAIAADMSIRAVVIASTGKHFTAGLDLGLAAEGLGGPPGDPGRAREAFRRHIHAMQRTFTVVDKCRVPVIAAIQGGCIGGGVDFVTACDLRVGTADCFFTIQEINLAIVADVGTLQRIPHLLPQGLIRELAYTGRKFGAAEAKSYGFLNRVEPDHAAAVASAQALAAEIAAKSPLAIAGIKAVLDHGRDHSIDDGLEYVALWNAAMLQGEDVPAAVGAQMRRETARFGDLNG</sequence>
<dbReference type="InterPro" id="IPR018376">
    <property type="entry name" value="Enoyl-CoA_hyd/isom_CS"/>
</dbReference>
<dbReference type="GO" id="GO:0016853">
    <property type="term" value="F:isomerase activity"/>
    <property type="evidence" value="ECO:0007669"/>
    <property type="project" value="UniProtKB-KW"/>
</dbReference>
<comment type="caution">
    <text evidence="7">The sequence shown here is derived from an EMBL/GenBank/DDBJ whole genome shotgun (WGS) entry which is preliminary data.</text>
</comment>
<gene>
    <name evidence="7" type="ORF">FMM06_10935</name>
</gene>
<dbReference type="SUPFAM" id="SSF52096">
    <property type="entry name" value="ClpP/crotonase"/>
    <property type="match status" value="1"/>
</dbReference>
<dbReference type="InterPro" id="IPR014748">
    <property type="entry name" value="Enoyl-CoA_hydra_C"/>
</dbReference>
<protein>
    <submittedName>
        <fullName evidence="7">Crotonase/enoyl-CoA hydratase family protein</fullName>
    </submittedName>
</protein>
<keyword evidence="8" id="KW-1185">Reference proteome</keyword>
<dbReference type="RefSeq" id="WP_144237431.1">
    <property type="nucleotide sequence ID" value="NZ_VJWA01000002.1"/>
</dbReference>
<dbReference type="Proteomes" id="UP000317894">
    <property type="component" value="Unassembled WGS sequence"/>
</dbReference>
<dbReference type="AlphaFoldDB" id="A0A552U7N3"/>
<dbReference type="PROSITE" id="PS00166">
    <property type="entry name" value="ENOYL_COA_HYDRATASE"/>
    <property type="match status" value="1"/>
</dbReference>
<dbReference type="Pfam" id="PF00378">
    <property type="entry name" value="ECH_1"/>
    <property type="match status" value="1"/>
</dbReference>
<evidence type="ECO:0000256" key="5">
    <source>
        <dbReference type="ARBA" id="ARBA00023235"/>
    </source>
</evidence>
<reference evidence="7 8" key="1">
    <citation type="submission" date="2019-07" db="EMBL/GenBank/DDBJ databases">
        <title>Novel species isolated from glacier.</title>
        <authorList>
            <person name="Liu Q."/>
            <person name="Xin Y.-H."/>
        </authorList>
    </citation>
    <scope>NUCLEOTIDE SEQUENCE [LARGE SCALE GENOMIC DNA]</scope>
    <source>
        <strain evidence="7 8">LB1R16</strain>
    </source>
</reference>
<evidence type="ECO:0000313" key="7">
    <source>
        <dbReference type="EMBL" id="TRW14226.1"/>
    </source>
</evidence>
<dbReference type="InterPro" id="IPR029045">
    <property type="entry name" value="ClpP/crotonase-like_dom_sf"/>
</dbReference>
<evidence type="ECO:0000256" key="6">
    <source>
        <dbReference type="RuleBase" id="RU003707"/>
    </source>
</evidence>
<accession>A0A552U7N3</accession>
<dbReference type="NCBIfam" id="NF004794">
    <property type="entry name" value="PRK06142.1"/>
    <property type="match status" value="1"/>
</dbReference>
<dbReference type="PANTHER" id="PTHR43149">
    <property type="entry name" value="ENOYL-COA HYDRATASE"/>
    <property type="match status" value="1"/>
</dbReference>
<evidence type="ECO:0000256" key="3">
    <source>
        <dbReference type="ARBA" id="ARBA00022832"/>
    </source>
</evidence>
<evidence type="ECO:0000256" key="1">
    <source>
        <dbReference type="ARBA" id="ARBA00005005"/>
    </source>
</evidence>
<comment type="similarity">
    <text evidence="2 6">Belongs to the enoyl-CoA hydratase/isomerase family.</text>
</comment>
<dbReference type="InterPro" id="IPR001753">
    <property type="entry name" value="Enoyl-CoA_hydra/iso"/>
</dbReference>
<proteinExistence type="inferred from homology"/>
<evidence type="ECO:0000313" key="8">
    <source>
        <dbReference type="Proteomes" id="UP000317894"/>
    </source>
</evidence>
<evidence type="ECO:0000256" key="4">
    <source>
        <dbReference type="ARBA" id="ARBA00023098"/>
    </source>
</evidence>
<keyword evidence="3" id="KW-0276">Fatty acid metabolism</keyword>
<dbReference type="GO" id="GO:0006635">
    <property type="term" value="P:fatty acid beta-oxidation"/>
    <property type="evidence" value="ECO:0007669"/>
    <property type="project" value="UniProtKB-UniPathway"/>
</dbReference>
<dbReference type="InterPro" id="IPR045002">
    <property type="entry name" value="Ech1-like"/>
</dbReference>
<comment type="pathway">
    <text evidence="1">Lipid metabolism; fatty acid beta-oxidation.</text>
</comment>
<dbReference type="Gene3D" id="3.90.226.10">
    <property type="entry name" value="2-enoyl-CoA Hydratase, Chain A, domain 1"/>
    <property type="match status" value="1"/>
</dbReference>
<organism evidence="7 8">
    <name type="scientific">Glacieibacterium frigidum</name>
    <dbReference type="NCBI Taxonomy" id="2593303"/>
    <lineage>
        <taxon>Bacteria</taxon>
        <taxon>Pseudomonadati</taxon>
        <taxon>Pseudomonadota</taxon>
        <taxon>Alphaproteobacteria</taxon>
        <taxon>Sphingomonadales</taxon>
        <taxon>Sphingosinicellaceae</taxon>
        <taxon>Glacieibacterium</taxon>
    </lineage>
</organism>
<keyword evidence="4" id="KW-0443">Lipid metabolism</keyword>
<dbReference type="FunFam" id="1.10.12.10:FF:000004">
    <property type="entry name" value="Delta3,5-delta2,4-dienoyl-CoA isomerase"/>
    <property type="match status" value="1"/>
</dbReference>
<name>A0A552U7N3_9SPHN</name>
<dbReference type="OrthoDB" id="9802898at2"/>
<dbReference type="EMBL" id="VJWA01000002">
    <property type="protein sequence ID" value="TRW14226.1"/>
    <property type="molecule type" value="Genomic_DNA"/>
</dbReference>
<dbReference type="Gene3D" id="1.10.12.10">
    <property type="entry name" value="Lyase 2-enoyl-coa Hydratase, Chain A, domain 2"/>
    <property type="match status" value="1"/>
</dbReference>
<evidence type="ECO:0000256" key="2">
    <source>
        <dbReference type="ARBA" id="ARBA00005254"/>
    </source>
</evidence>
<dbReference type="CDD" id="cd06558">
    <property type="entry name" value="crotonase-like"/>
    <property type="match status" value="1"/>
</dbReference>
<dbReference type="UniPathway" id="UPA00659"/>
<keyword evidence="5" id="KW-0413">Isomerase</keyword>